<comment type="caution">
    <text evidence="12">The sequence shown here is derived from an EMBL/GenBank/DDBJ whole genome shotgun (WGS) entry which is preliminary data.</text>
</comment>
<dbReference type="InterPro" id="IPR005565">
    <property type="entry name" value="Hemolysn_activator_HlyB_C"/>
</dbReference>
<accession>A0A9D7DVP7</accession>
<feature type="signal peptide" evidence="10">
    <location>
        <begin position="1"/>
        <end position="45"/>
    </location>
</feature>
<keyword evidence="8" id="KW-0998">Cell outer membrane</keyword>
<evidence type="ECO:0000313" key="12">
    <source>
        <dbReference type="EMBL" id="MBK6971670.1"/>
    </source>
</evidence>
<evidence type="ECO:0000256" key="8">
    <source>
        <dbReference type="ARBA" id="ARBA00023237"/>
    </source>
</evidence>
<evidence type="ECO:0000256" key="2">
    <source>
        <dbReference type="ARBA" id="ARBA00009055"/>
    </source>
</evidence>
<dbReference type="InterPro" id="IPR013686">
    <property type="entry name" value="Polypept-transport_assoc_ShlB"/>
</dbReference>
<dbReference type="PANTHER" id="PTHR34597">
    <property type="entry name" value="SLR1661 PROTEIN"/>
    <property type="match status" value="1"/>
</dbReference>
<name>A0A9D7DVP7_9PROT</name>
<keyword evidence="10" id="KW-0732">Signal</keyword>
<dbReference type="GO" id="GO:0009279">
    <property type="term" value="C:cell outer membrane"/>
    <property type="evidence" value="ECO:0007669"/>
    <property type="project" value="UniProtKB-SubCell"/>
</dbReference>
<keyword evidence="5" id="KW-0812">Transmembrane</keyword>
<dbReference type="AlphaFoldDB" id="A0A9D7DVP7"/>
<evidence type="ECO:0000256" key="5">
    <source>
        <dbReference type="ARBA" id="ARBA00022692"/>
    </source>
</evidence>
<evidence type="ECO:0000256" key="4">
    <source>
        <dbReference type="ARBA" id="ARBA00022452"/>
    </source>
</evidence>
<dbReference type="GO" id="GO:0046819">
    <property type="term" value="P:protein secretion by the type V secretion system"/>
    <property type="evidence" value="ECO:0007669"/>
    <property type="project" value="TreeGrafter"/>
</dbReference>
<dbReference type="PROSITE" id="PS51779">
    <property type="entry name" value="POTRA"/>
    <property type="match status" value="1"/>
</dbReference>
<feature type="domain" description="POTRA" evidence="11">
    <location>
        <begin position="92"/>
        <end position="167"/>
    </location>
</feature>
<keyword evidence="3" id="KW-0813">Transport</keyword>
<proteinExistence type="inferred from homology"/>
<dbReference type="GO" id="GO:0098046">
    <property type="term" value="C:type V protein secretion system complex"/>
    <property type="evidence" value="ECO:0007669"/>
    <property type="project" value="TreeGrafter"/>
</dbReference>
<dbReference type="Proteomes" id="UP000807785">
    <property type="component" value="Unassembled WGS sequence"/>
</dbReference>
<sequence>MPTFRNAMTITGSPKTLTPSRARLRGAALTVALSNALALPQIALAQSVPSAGGVLRETAPPPPPTIPPSPDVAPAPPAPQPPSKAAPGGPAVTLTAIRFTGNTAFSSEELQPLVAERIGQPNTLADLEALAMRVTEKYRNAGYMLAQAIVPVQDVSSGVVEISVVEGALGKVRFEIDPAAPVRPAVIERIASRLKPGQPLHSRTLERVMLLLSDLPGIAPQAALEPGEASGTTDLIVVIAPLRRWDFSVDADNHGSRSTGEFRVGVLGRINSPLRLGDNLDARVQLGSGGGLSYGRLGYELPLGGEGTRIGAAYSRLDYELGKDFANLDASGQADVFELTLTHPLIRARSRNLFGKIGWQEKWLDDRLSGQDLGKRIRSLNVGLAYEQRDRLLGGGYTSASLTAFLGELRLDSETLRERDKSLQSEGYFEHWNYTVSRLNALTGKMNLFFGITGQFADKNLDSAEKIALGGPRAVRAYAPSEATVDEGHVANLELRYSLLPEVSLQGFYDWGWGRINRRPSAGDGKNDISLRGYGLGAYWGGANGFALRTSLAWRATPRGSADADRVPRLYVQLTKFF</sequence>
<dbReference type="InterPro" id="IPR051544">
    <property type="entry name" value="TPS_OM_transporter"/>
</dbReference>
<evidence type="ECO:0000256" key="1">
    <source>
        <dbReference type="ARBA" id="ARBA00004442"/>
    </source>
</evidence>
<dbReference type="Pfam" id="PF03865">
    <property type="entry name" value="ShlB"/>
    <property type="match status" value="1"/>
</dbReference>
<gene>
    <name evidence="12" type="ORF">IPH26_01490</name>
</gene>
<dbReference type="PANTHER" id="PTHR34597:SF1">
    <property type="entry name" value="HEME_HEMOPEXIN TRANSPORTER PROTEIN HUXB"/>
    <property type="match status" value="1"/>
</dbReference>
<dbReference type="InterPro" id="IPR034746">
    <property type="entry name" value="POTRA"/>
</dbReference>
<feature type="region of interest" description="Disordered" evidence="9">
    <location>
        <begin position="53"/>
        <end position="90"/>
    </location>
</feature>
<dbReference type="Gene3D" id="3.10.20.310">
    <property type="entry name" value="membrane protein fhac"/>
    <property type="match status" value="1"/>
</dbReference>
<evidence type="ECO:0000256" key="7">
    <source>
        <dbReference type="ARBA" id="ARBA00023136"/>
    </source>
</evidence>
<evidence type="ECO:0000313" key="13">
    <source>
        <dbReference type="Proteomes" id="UP000807785"/>
    </source>
</evidence>
<evidence type="ECO:0000259" key="11">
    <source>
        <dbReference type="PROSITE" id="PS51779"/>
    </source>
</evidence>
<keyword evidence="4" id="KW-1134">Transmembrane beta strand</keyword>
<organism evidence="12 13">
    <name type="scientific">Candidatus Methylophosphatis roskildensis</name>
    <dbReference type="NCBI Taxonomy" id="2899263"/>
    <lineage>
        <taxon>Bacteria</taxon>
        <taxon>Pseudomonadati</taxon>
        <taxon>Pseudomonadota</taxon>
        <taxon>Betaproteobacteria</taxon>
        <taxon>Nitrosomonadales</taxon>
        <taxon>Sterolibacteriaceae</taxon>
        <taxon>Candidatus Methylophosphatis</taxon>
    </lineage>
</organism>
<feature type="compositionally biased region" description="Pro residues" evidence="9">
    <location>
        <begin position="59"/>
        <end position="84"/>
    </location>
</feature>
<dbReference type="Gene3D" id="2.40.160.50">
    <property type="entry name" value="membrane protein fhac: a member of the omp85/tpsb transporter family"/>
    <property type="match status" value="1"/>
</dbReference>
<evidence type="ECO:0000256" key="6">
    <source>
        <dbReference type="ARBA" id="ARBA00022927"/>
    </source>
</evidence>
<evidence type="ECO:0000256" key="10">
    <source>
        <dbReference type="SAM" id="SignalP"/>
    </source>
</evidence>
<dbReference type="Pfam" id="PF08479">
    <property type="entry name" value="POTRA_2"/>
    <property type="match status" value="1"/>
</dbReference>
<reference evidence="12" key="1">
    <citation type="submission" date="2020-10" db="EMBL/GenBank/DDBJ databases">
        <title>Connecting structure to function with the recovery of over 1000 high-quality activated sludge metagenome-assembled genomes encoding full-length rRNA genes using long-read sequencing.</title>
        <authorList>
            <person name="Singleton C.M."/>
            <person name="Petriglieri F."/>
            <person name="Kristensen J.M."/>
            <person name="Kirkegaard R.H."/>
            <person name="Michaelsen T.Y."/>
            <person name="Andersen M.H."/>
            <person name="Karst S.M."/>
            <person name="Dueholm M.S."/>
            <person name="Nielsen P.H."/>
            <person name="Albertsen M."/>
        </authorList>
    </citation>
    <scope>NUCLEOTIDE SEQUENCE</scope>
    <source>
        <strain evidence="12">Bjer_18-Q3-R1-45_BAT3C.347</strain>
    </source>
</reference>
<dbReference type="EMBL" id="JADJEV010000001">
    <property type="protein sequence ID" value="MBK6971670.1"/>
    <property type="molecule type" value="Genomic_DNA"/>
</dbReference>
<dbReference type="GO" id="GO:0008320">
    <property type="term" value="F:protein transmembrane transporter activity"/>
    <property type="evidence" value="ECO:0007669"/>
    <property type="project" value="TreeGrafter"/>
</dbReference>
<comment type="similarity">
    <text evidence="2">Belongs to the TPS (TC 1.B.20) family.</text>
</comment>
<protein>
    <submittedName>
        <fullName evidence="12">ShlB/FhaC/HecB family hemolysin secretion/activation protein</fullName>
    </submittedName>
</protein>
<comment type="subcellular location">
    <subcellularLocation>
        <location evidence="1">Cell outer membrane</location>
    </subcellularLocation>
</comment>
<keyword evidence="7" id="KW-0472">Membrane</keyword>
<evidence type="ECO:0000256" key="9">
    <source>
        <dbReference type="SAM" id="MobiDB-lite"/>
    </source>
</evidence>
<evidence type="ECO:0000256" key="3">
    <source>
        <dbReference type="ARBA" id="ARBA00022448"/>
    </source>
</evidence>
<feature type="chain" id="PRO_5038482091" evidence="10">
    <location>
        <begin position="46"/>
        <end position="578"/>
    </location>
</feature>
<keyword evidence="6" id="KW-0653">Protein transport</keyword>